<feature type="region of interest" description="Disordered" evidence="1">
    <location>
        <begin position="1"/>
        <end position="29"/>
    </location>
</feature>
<name>A0A915PYW7_9BILA</name>
<reference evidence="3" key="1">
    <citation type="submission" date="2022-11" db="UniProtKB">
        <authorList>
            <consortium name="WormBaseParasite"/>
        </authorList>
    </citation>
    <scope>IDENTIFICATION</scope>
</reference>
<feature type="compositionally biased region" description="Basic residues" evidence="1">
    <location>
        <begin position="11"/>
        <end position="20"/>
    </location>
</feature>
<evidence type="ECO:0000256" key="1">
    <source>
        <dbReference type="SAM" id="MobiDB-lite"/>
    </source>
</evidence>
<sequence>MGSSNGNNGISKKKQITRGRRRDDLPSLGIVARRATSRYGLSRQSKSASVNGRRIGINTVINKYANRRTSFFKSMRPQKAISQKAGLRCHDALWDRVS</sequence>
<dbReference type="AlphaFoldDB" id="A0A915PYW7"/>
<proteinExistence type="predicted"/>
<feature type="compositionally biased region" description="Polar residues" evidence="1">
    <location>
        <begin position="1"/>
        <end position="10"/>
    </location>
</feature>
<keyword evidence="2" id="KW-1185">Reference proteome</keyword>
<evidence type="ECO:0000313" key="3">
    <source>
        <dbReference type="WBParaSite" id="sdigi.contig600.g9171.t1"/>
    </source>
</evidence>
<dbReference type="WBParaSite" id="sdigi.contig600.g9171.t1">
    <property type="protein sequence ID" value="sdigi.contig600.g9171.t1"/>
    <property type="gene ID" value="sdigi.contig600.g9171"/>
</dbReference>
<organism evidence="2 3">
    <name type="scientific">Setaria digitata</name>
    <dbReference type="NCBI Taxonomy" id="48799"/>
    <lineage>
        <taxon>Eukaryota</taxon>
        <taxon>Metazoa</taxon>
        <taxon>Ecdysozoa</taxon>
        <taxon>Nematoda</taxon>
        <taxon>Chromadorea</taxon>
        <taxon>Rhabditida</taxon>
        <taxon>Spirurina</taxon>
        <taxon>Spiruromorpha</taxon>
        <taxon>Filarioidea</taxon>
        <taxon>Setariidae</taxon>
        <taxon>Setaria</taxon>
    </lineage>
</organism>
<dbReference type="Proteomes" id="UP000887581">
    <property type="component" value="Unplaced"/>
</dbReference>
<accession>A0A915PYW7</accession>
<protein>
    <submittedName>
        <fullName evidence="3">Uncharacterized protein</fullName>
    </submittedName>
</protein>
<evidence type="ECO:0000313" key="2">
    <source>
        <dbReference type="Proteomes" id="UP000887581"/>
    </source>
</evidence>